<keyword evidence="5 12" id="KW-0547">Nucleotide-binding</keyword>
<dbReference type="PANTHER" id="PTHR42753">
    <property type="entry name" value="MITOCHONDRIAL RIBOSOME PROTEIN L39/PROLYL-TRNA LIGASE FAMILY MEMBER"/>
    <property type="match status" value="1"/>
</dbReference>
<dbReference type="GO" id="GO:0005524">
    <property type="term" value="F:ATP binding"/>
    <property type="evidence" value="ECO:0007669"/>
    <property type="project" value="UniProtKB-UniRule"/>
</dbReference>
<dbReference type="Pfam" id="PF03129">
    <property type="entry name" value="HGTP_anticodon"/>
    <property type="match status" value="1"/>
</dbReference>
<dbReference type="PROSITE" id="PS50862">
    <property type="entry name" value="AA_TRNA_LIGASE_II"/>
    <property type="match status" value="1"/>
</dbReference>
<dbReference type="InterPro" id="IPR044140">
    <property type="entry name" value="ProRS_anticodon_short"/>
</dbReference>
<evidence type="ECO:0000256" key="9">
    <source>
        <dbReference type="ARBA" id="ARBA00047671"/>
    </source>
</evidence>
<dbReference type="Gene3D" id="3.30.930.10">
    <property type="entry name" value="Bira Bifunctional Protein, Domain 2"/>
    <property type="match status" value="2"/>
</dbReference>
<gene>
    <name evidence="12 14" type="primary">proS</name>
    <name evidence="14" type="ORF">KL86DES1_10422</name>
</gene>
<evidence type="ECO:0000256" key="6">
    <source>
        <dbReference type="ARBA" id="ARBA00022840"/>
    </source>
</evidence>
<dbReference type="RefSeq" id="WP_179979309.1">
    <property type="nucleotide sequence ID" value="NZ_LT608333.1"/>
</dbReference>
<evidence type="ECO:0000256" key="8">
    <source>
        <dbReference type="ARBA" id="ARBA00023146"/>
    </source>
</evidence>
<reference evidence="14" key="1">
    <citation type="submission" date="2016-08" db="EMBL/GenBank/DDBJ databases">
        <authorList>
            <person name="Seilhamer J.J."/>
        </authorList>
    </citation>
    <scope>NUCLEOTIDE SEQUENCE</scope>
    <source>
        <strain evidence="14">86-1</strain>
    </source>
</reference>
<evidence type="ECO:0000256" key="7">
    <source>
        <dbReference type="ARBA" id="ARBA00022917"/>
    </source>
</evidence>
<name>A0A212KYS5_9BACT</name>
<dbReference type="GO" id="GO:0006433">
    <property type="term" value="P:prolyl-tRNA aminoacylation"/>
    <property type="evidence" value="ECO:0007669"/>
    <property type="project" value="UniProtKB-UniRule"/>
</dbReference>
<dbReference type="NCBIfam" id="NF006625">
    <property type="entry name" value="PRK09194.1"/>
    <property type="match status" value="1"/>
</dbReference>
<dbReference type="FunFam" id="3.30.930.10:FF:000065">
    <property type="entry name" value="Proline--tRNA ligase"/>
    <property type="match status" value="1"/>
</dbReference>
<dbReference type="EC" id="6.1.1.15" evidence="12"/>
<accession>A0A212KYS5</accession>
<dbReference type="GO" id="GO:0002161">
    <property type="term" value="F:aminoacyl-tRNA deacylase activity"/>
    <property type="evidence" value="ECO:0007669"/>
    <property type="project" value="InterPro"/>
</dbReference>
<dbReference type="PRINTS" id="PR01046">
    <property type="entry name" value="TRNASYNTHPRO"/>
</dbReference>
<dbReference type="InterPro" id="IPR045864">
    <property type="entry name" value="aa-tRNA-synth_II/BPL/LPL"/>
</dbReference>
<dbReference type="FunFam" id="3.30.930.10:FF:000066">
    <property type="entry name" value="Proline--tRNA ligase"/>
    <property type="match status" value="1"/>
</dbReference>
<comment type="subunit">
    <text evidence="2 12">Homodimer.</text>
</comment>
<dbReference type="InterPro" id="IPR002314">
    <property type="entry name" value="aa-tRNA-synt_IIb"/>
</dbReference>
<evidence type="ECO:0000256" key="2">
    <source>
        <dbReference type="ARBA" id="ARBA00011738"/>
    </source>
</evidence>
<evidence type="ECO:0000256" key="10">
    <source>
        <dbReference type="ARBA" id="ARBA00053664"/>
    </source>
</evidence>
<dbReference type="InterPro" id="IPR004500">
    <property type="entry name" value="Pro-tRNA-synth_IIa_bac-type"/>
</dbReference>
<keyword evidence="3 12" id="KW-0963">Cytoplasm</keyword>
<keyword evidence="7 12" id="KW-0648">Protein biosynthesis</keyword>
<feature type="domain" description="Aminoacyl-transfer RNA synthetases class-II family profile" evidence="13">
    <location>
        <begin position="33"/>
        <end position="463"/>
    </location>
</feature>
<dbReference type="GO" id="GO:0004827">
    <property type="term" value="F:proline-tRNA ligase activity"/>
    <property type="evidence" value="ECO:0007669"/>
    <property type="project" value="UniProtKB-UniRule"/>
</dbReference>
<comment type="function">
    <text evidence="10 12">Catalyzes the attachment of proline to tRNA(Pro) in a two-step reaction: proline is first activated by ATP to form Pro-AMP and then transferred to the acceptor end of tRNA(Pro). As ProRS can inadvertently accommodate and process non-cognate amino acids such as alanine and cysteine, to avoid such errors it has two additional distinct editing activities against alanine. One activity is designated as 'pretransfer' editing and involves the tRNA(Pro)-independent hydrolysis of activated Ala-AMP. The other activity is designated 'posttransfer' editing and involves deacylation of mischarged Ala-tRNA(Pro). The misacylated Cys-tRNA(Pro) is not edited by ProRS.</text>
</comment>
<dbReference type="CDD" id="cd00861">
    <property type="entry name" value="ProRS_anticodon_short"/>
    <property type="match status" value="1"/>
</dbReference>
<evidence type="ECO:0000256" key="5">
    <source>
        <dbReference type="ARBA" id="ARBA00022741"/>
    </source>
</evidence>
<evidence type="ECO:0000256" key="4">
    <source>
        <dbReference type="ARBA" id="ARBA00022598"/>
    </source>
</evidence>
<evidence type="ECO:0000313" key="14">
    <source>
        <dbReference type="EMBL" id="SCM70464.1"/>
    </source>
</evidence>
<dbReference type="InterPro" id="IPR036754">
    <property type="entry name" value="YbaK/aa-tRNA-synt-asso_dom_sf"/>
</dbReference>
<sequence length="574" mass="63843">MRFSSCYIPTLKESPADAEVVSHKLLLRAGMVRRLTSGLYIYLPLGLRVIEKIGRIVREEMEKADFRELLMPMVQPADLWKETGRWEHYGKELLRFKDRNEREYCLGPTHEEVITDLVRGEVRSYRQLPVRLYQIQTKFRDEIRPRFGLMRGREFVMKDGYSFDATTEGAEKSYKAMYDAYMRVFKRLGLRFRAVEADTGSIGGNFSHEFMVLADTGEDTIAFCHDCEYAANVERAEVVWKGQPATAACPAMETVATPGAHSVEEVAAMLGVPASSVVKTMLFKVDGKTVAVLVRGDREVNDIKLKNLMKAQEVELADAATVQAATGAPVGFAGPVGLGVPIYADAELQGGTDYVVGANAADAHIRHMDLKRDATVAAWGDLRTITPEDQCPRCGGRMELTRGIEVGHIFMLGLKYSEAMHAVFLDENGKEQIMIMGCYGIGVSRVAAAAIEQNHDEHGIVFPPPVAPFECMLLNLDPRSEEVNAKVEEIYALLQGMSVEVLMDDREERPGVKFKDADLLGIPAQLVVGGKGLARGIVECKDRRTGEKGELSVDNLEQDFAVWIEKVRQGWISR</sequence>
<evidence type="ECO:0000256" key="3">
    <source>
        <dbReference type="ARBA" id="ARBA00022490"/>
    </source>
</evidence>
<keyword evidence="4 12" id="KW-0436">Ligase</keyword>
<dbReference type="GO" id="GO:0005829">
    <property type="term" value="C:cytosol"/>
    <property type="evidence" value="ECO:0007669"/>
    <property type="project" value="TreeGrafter"/>
</dbReference>
<comment type="subcellular location">
    <subcellularLocation>
        <location evidence="1 12">Cytoplasm</location>
    </subcellularLocation>
</comment>
<dbReference type="SUPFAM" id="SSF52954">
    <property type="entry name" value="Class II aaRS ABD-related"/>
    <property type="match status" value="1"/>
</dbReference>
<evidence type="ECO:0000256" key="11">
    <source>
        <dbReference type="ARBA" id="ARBA00060755"/>
    </source>
</evidence>
<dbReference type="InterPro" id="IPR023717">
    <property type="entry name" value="Pro-tRNA-Synthase_IIa_type1"/>
</dbReference>
<comment type="catalytic activity">
    <reaction evidence="9 12">
        <text>tRNA(Pro) + L-proline + ATP = L-prolyl-tRNA(Pro) + AMP + diphosphate</text>
        <dbReference type="Rhea" id="RHEA:14305"/>
        <dbReference type="Rhea" id="RHEA-COMP:9700"/>
        <dbReference type="Rhea" id="RHEA-COMP:9702"/>
        <dbReference type="ChEBI" id="CHEBI:30616"/>
        <dbReference type="ChEBI" id="CHEBI:33019"/>
        <dbReference type="ChEBI" id="CHEBI:60039"/>
        <dbReference type="ChEBI" id="CHEBI:78442"/>
        <dbReference type="ChEBI" id="CHEBI:78532"/>
        <dbReference type="ChEBI" id="CHEBI:456215"/>
        <dbReference type="EC" id="6.1.1.15"/>
    </reaction>
</comment>
<dbReference type="InterPro" id="IPR002316">
    <property type="entry name" value="Pro-tRNA-ligase_IIa"/>
</dbReference>
<dbReference type="InterPro" id="IPR004154">
    <property type="entry name" value="Anticodon-bd"/>
</dbReference>
<dbReference type="InterPro" id="IPR006195">
    <property type="entry name" value="aa-tRNA-synth_II"/>
</dbReference>
<dbReference type="Pfam" id="PF00587">
    <property type="entry name" value="tRNA-synt_2b"/>
    <property type="match status" value="1"/>
</dbReference>
<dbReference type="InterPro" id="IPR033730">
    <property type="entry name" value="ProRS_core_prok"/>
</dbReference>
<evidence type="ECO:0000259" key="13">
    <source>
        <dbReference type="PROSITE" id="PS50862"/>
    </source>
</evidence>
<dbReference type="Gene3D" id="3.40.50.800">
    <property type="entry name" value="Anticodon-binding domain"/>
    <property type="match status" value="1"/>
</dbReference>
<evidence type="ECO:0000256" key="1">
    <source>
        <dbReference type="ARBA" id="ARBA00004496"/>
    </source>
</evidence>
<dbReference type="HAMAP" id="MF_01569">
    <property type="entry name" value="Pro_tRNA_synth_type1"/>
    <property type="match status" value="1"/>
</dbReference>
<keyword evidence="8 12" id="KW-0030">Aminoacyl-tRNA synthetase</keyword>
<dbReference type="CDD" id="cd04334">
    <property type="entry name" value="ProRS-INS"/>
    <property type="match status" value="1"/>
</dbReference>
<dbReference type="PIRSF" id="PIRSF001535">
    <property type="entry name" value="ProRS_1"/>
    <property type="match status" value="1"/>
</dbReference>
<comment type="domain">
    <text evidence="12">Consists of three domains: the N-terminal catalytic domain, the editing domain and the C-terminal anticodon-binding domain.</text>
</comment>
<dbReference type="PANTHER" id="PTHR42753:SF2">
    <property type="entry name" value="PROLINE--TRNA LIGASE"/>
    <property type="match status" value="1"/>
</dbReference>
<evidence type="ECO:0000256" key="12">
    <source>
        <dbReference type="HAMAP-Rule" id="MF_01569"/>
    </source>
</evidence>
<dbReference type="AlphaFoldDB" id="A0A212KYS5"/>
<dbReference type="SUPFAM" id="SSF55826">
    <property type="entry name" value="YbaK/ProRS associated domain"/>
    <property type="match status" value="1"/>
</dbReference>
<dbReference type="InterPro" id="IPR007214">
    <property type="entry name" value="YbaK/aa-tRNA-synth-assoc-dom"/>
</dbReference>
<comment type="similarity">
    <text evidence="11 12">Belongs to the class-II aminoacyl-tRNA synthetase family. ProS type 1 subfamily.</text>
</comment>
<dbReference type="InterPro" id="IPR050062">
    <property type="entry name" value="Pro-tRNA_synthetase"/>
</dbReference>
<organism evidence="14">
    <name type="scientific">uncultured Desulfovibrio sp</name>
    <dbReference type="NCBI Taxonomy" id="167968"/>
    <lineage>
        <taxon>Bacteria</taxon>
        <taxon>Pseudomonadati</taxon>
        <taxon>Thermodesulfobacteriota</taxon>
        <taxon>Desulfovibrionia</taxon>
        <taxon>Desulfovibrionales</taxon>
        <taxon>Desulfovibrionaceae</taxon>
        <taxon>Desulfovibrio</taxon>
        <taxon>environmental samples</taxon>
    </lineage>
</organism>
<protein>
    <recommendedName>
        <fullName evidence="12">Proline--tRNA ligase</fullName>
        <ecNumber evidence="12">6.1.1.15</ecNumber>
    </recommendedName>
    <alternativeName>
        <fullName evidence="12">Prolyl-tRNA synthetase</fullName>
        <shortName evidence="12">ProRS</shortName>
    </alternativeName>
</protein>
<dbReference type="InterPro" id="IPR036621">
    <property type="entry name" value="Anticodon-bd_dom_sf"/>
</dbReference>
<keyword evidence="6 12" id="KW-0067">ATP-binding</keyword>
<dbReference type="NCBIfam" id="TIGR00409">
    <property type="entry name" value="proS_fam_II"/>
    <property type="match status" value="1"/>
</dbReference>
<dbReference type="Pfam" id="PF04073">
    <property type="entry name" value="tRNA_edit"/>
    <property type="match status" value="1"/>
</dbReference>
<dbReference type="SUPFAM" id="SSF55681">
    <property type="entry name" value="Class II aaRS and biotin synthetases"/>
    <property type="match status" value="1"/>
</dbReference>
<dbReference type="CDD" id="cd00779">
    <property type="entry name" value="ProRS_core_prok"/>
    <property type="match status" value="1"/>
</dbReference>
<proteinExistence type="inferred from homology"/>
<dbReference type="EMBL" id="FMJC01000001">
    <property type="protein sequence ID" value="SCM70464.1"/>
    <property type="molecule type" value="Genomic_DNA"/>
</dbReference>